<accession>A0A5J5BG03</accession>
<organism evidence="2 3">
    <name type="scientific">Nyssa sinensis</name>
    <dbReference type="NCBI Taxonomy" id="561372"/>
    <lineage>
        <taxon>Eukaryota</taxon>
        <taxon>Viridiplantae</taxon>
        <taxon>Streptophyta</taxon>
        <taxon>Embryophyta</taxon>
        <taxon>Tracheophyta</taxon>
        <taxon>Spermatophyta</taxon>
        <taxon>Magnoliopsida</taxon>
        <taxon>eudicotyledons</taxon>
        <taxon>Gunneridae</taxon>
        <taxon>Pentapetalae</taxon>
        <taxon>asterids</taxon>
        <taxon>Cornales</taxon>
        <taxon>Nyssaceae</taxon>
        <taxon>Nyssa</taxon>
    </lineage>
</organism>
<evidence type="ECO:0000256" key="1">
    <source>
        <dbReference type="SAM" id="MobiDB-lite"/>
    </source>
</evidence>
<gene>
    <name evidence="2" type="ORF">F0562_026783</name>
</gene>
<dbReference type="AlphaFoldDB" id="A0A5J5BG03"/>
<name>A0A5J5BG03_9ASTE</name>
<protein>
    <submittedName>
        <fullName evidence="2">Uncharacterized protein</fullName>
    </submittedName>
</protein>
<reference evidence="2 3" key="1">
    <citation type="submission" date="2019-09" db="EMBL/GenBank/DDBJ databases">
        <title>A chromosome-level genome assembly of the Chinese tupelo Nyssa sinensis.</title>
        <authorList>
            <person name="Yang X."/>
            <person name="Kang M."/>
            <person name="Yang Y."/>
            <person name="Xiong H."/>
            <person name="Wang M."/>
            <person name="Zhang Z."/>
            <person name="Wang Z."/>
            <person name="Wu H."/>
            <person name="Ma T."/>
            <person name="Liu J."/>
            <person name="Xi Z."/>
        </authorList>
    </citation>
    <scope>NUCLEOTIDE SEQUENCE [LARGE SCALE GENOMIC DNA]</scope>
    <source>
        <strain evidence="2">J267</strain>
        <tissue evidence="2">Leaf</tissue>
    </source>
</reference>
<evidence type="ECO:0000313" key="2">
    <source>
        <dbReference type="EMBL" id="KAA8540091.1"/>
    </source>
</evidence>
<keyword evidence="3" id="KW-1185">Reference proteome</keyword>
<sequence>MVGRPMTFPRGGGLGPESEAKNLSGDRSFSSLFLRLIKGGGGRNSSWKTRCLWCKKGHFIGALAVELSHLCETFIP</sequence>
<feature type="region of interest" description="Disordered" evidence="1">
    <location>
        <begin position="1"/>
        <end position="23"/>
    </location>
</feature>
<proteinExistence type="predicted"/>
<evidence type="ECO:0000313" key="3">
    <source>
        <dbReference type="Proteomes" id="UP000325577"/>
    </source>
</evidence>
<dbReference type="EMBL" id="CM018037">
    <property type="protein sequence ID" value="KAA8540091.1"/>
    <property type="molecule type" value="Genomic_DNA"/>
</dbReference>
<dbReference type="Proteomes" id="UP000325577">
    <property type="component" value="Linkage Group LG14"/>
</dbReference>